<gene>
    <name evidence="6" type="ORF">OEG82_20765</name>
</gene>
<name>A0ABT3YKQ9_9HYPH</name>
<dbReference type="PROSITE" id="PS50110">
    <property type="entry name" value="RESPONSE_REGULATORY"/>
    <property type="match status" value="1"/>
</dbReference>
<dbReference type="Pfam" id="PF00072">
    <property type="entry name" value="Response_reg"/>
    <property type="match status" value="1"/>
</dbReference>
<evidence type="ECO:0000256" key="2">
    <source>
        <dbReference type="ARBA" id="ARBA00023015"/>
    </source>
</evidence>
<dbReference type="Proteomes" id="UP001081283">
    <property type="component" value="Unassembled WGS sequence"/>
</dbReference>
<dbReference type="PANTHER" id="PTHR44591">
    <property type="entry name" value="STRESS RESPONSE REGULATOR PROTEIN 1"/>
    <property type="match status" value="1"/>
</dbReference>
<accession>A0ABT3YKQ9</accession>
<dbReference type="PANTHER" id="PTHR44591:SF3">
    <property type="entry name" value="RESPONSE REGULATORY DOMAIN-CONTAINING PROTEIN"/>
    <property type="match status" value="1"/>
</dbReference>
<evidence type="ECO:0000313" key="6">
    <source>
        <dbReference type="EMBL" id="MCY0096423.1"/>
    </source>
</evidence>
<dbReference type="EMBL" id="JAOVZQ010000001">
    <property type="protein sequence ID" value="MCY0096423.1"/>
    <property type="molecule type" value="Genomic_DNA"/>
</dbReference>
<evidence type="ECO:0000256" key="3">
    <source>
        <dbReference type="ARBA" id="ARBA00023163"/>
    </source>
</evidence>
<dbReference type="SMART" id="SM00448">
    <property type="entry name" value="REC"/>
    <property type="match status" value="1"/>
</dbReference>
<evidence type="ECO:0000259" key="5">
    <source>
        <dbReference type="PROSITE" id="PS50110"/>
    </source>
</evidence>
<evidence type="ECO:0000256" key="1">
    <source>
        <dbReference type="ARBA" id="ARBA00022553"/>
    </source>
</evidence>
<feature type="domain" description="Response regulatory" evidence="5">
    <location>
        <begin position="3"/>
        <end position="117"/>
    </location>
</feature>
<dbReference type="InterPro" id="IPR011006">
    <property type="entry name" value="CheY-like_superfamily"/>
</dbReference>
<keyword evidence="7" id="KW-1185">Reference proteome</keyword>
<sequence length="121" mass="13210">MRRFMIADDSAVICKVAKRILSGLDYLVIEASNSGEAMIMCDAQLPDVLCVDAGMTGALDLIASVRQMEGGDSVRIHYLMIEKEFKQMMAGKRAGADDFLLKPFDRRSLTEAFAPYAAAVA</sequence>
<keyword evidence="1 4" id="KW-0597">Phosphoprotein</keyword>
<evidence type="ECO:0000313" key="7">
    <source>
        <dbReference type="Proteomes" id="UP001081283"/>
    </source>
</evidence>
<evidence type="ECO:0000256" key="4">
    <source>
        <dbReference type="PROSITE-ProRule" id="PRU00169"/>
    </source>
</evidence>
<dbReference type="InterPro" id="IPR050595">
    <property type="entry name" value="Bact_response_regulator"/>
</dbReference>
<dbReference type="InterPro" id="IPR001789">
    <property type="entry name" value="Sig_transdc_resp-reg_receiver"/>
</dbReference>
<keyword evidence="3" id="KW-0804">Transcription</keyword>
<comment type="caution">
    <text evidence="6">The sequence shown here is derived from an EMBL/GenBank/DDBJ whole genome shotgun (WGS) entry which is preliminary data.</text>
</comment>
<dbReference type="RefSeq" id="WP_267614249.1">
    <property type="nucleotide sequence ID" value="NZ_JAOVZQ010000001.1"/>
</dbReference>
<feature type="modified residue" description="4-aspartylphosphate" evidence="4">
    <location>
        <position position="52"/>
    </location>
</feature>
<protein>
    <submittedName>
        <fullName evidence="6">Response regulator</fullName>
    </submittedName>
</protein>
<organism evidence="6 7">
    <name type="scientific">Hoeflea ulvae</name>
    <dbReference type="NCBI Taxonomy" id="2983764"/>
    <lineage>
        <taxon>Bacteria</taxon>
        <taxon>Pseudomonadati</taxon>
        <taxon>Pseudomonadota</taxon>
        <taxon>Alphaproteobacteria</taxon>
        <taxon>Hyphomicrobiales</taxon>
        <taxon>Rhizobiaceae</taxon>
        <taxon>Hoeflea</taxon>
    </lineage>
</organism>
<dbReference type="Gene3D" id="3.40.50.2300">
    <property type="match status" value="1"/>
</dbReference>
<dbReference type="SUPFAM" id="SSF52172">
    <property type="entry name" value="CheY-like"/>
    <property type="match status" value="1"/>
</dbReference>
<proteinExistence type="predicted"/>
<keyword evidence="2" id="KW-0805">Transcription regulation</keyword>
<reference evidence="6" key="1">
    <citation type="submission" date="2022-10" db="EMBL/GenBank/DDBJ databases">
        <title>Hoeflea sp. J2-29, isolated from marine algae.</title>
        <authorList>
            <person name="Kristyanto S."/>
            <person name="Kim J.M."/>
            <person name="Jeon C.O."/>
        </authorList>
    </citation>
    <scope>NUCLEOTIDE SEQUENCE</scope>
    <source>
        <strain evidence="6">J2-29</strain>
    </source>
</reference>